<gene>
    <name evidence="5" type="ORF">CAPTEDRAFT_221925</name>
</gene>
<comment type="subcellular location">
    <subcellularLocation>
        <location evidence="1">Nucleus</location>
    </subcellularLocation>
</comment>
<dbReference type="Gene3D" id="2.40.50.40">
    <property type="match status" value="1"/>
</dbReference>
<dbReference type="HOGENOM" id="CLU_042051_0_1_1"/>
<dbReference type="InterPro" id="IPR033773">
    <property type="entry name" value="CBX7_C"/>
</dbReference>
<sequence>MELTEMGERVFAAECIEKRRVRKGKVEYFVKWKGWSTKYNTWEPEKNILDRRLVEAFLEESDDVRPYPGKKRGRKPNRLKQTQNDSDDDDDDDESDFSDDSDNDSDTSSSDSAEKRKVTPRDAEVKVKTEPGVETTPGPSGVAEKPPVAPPKNDATPKENGSLGTEANPIKIQRGPGRPPGSKNVPRHLKVKLKTKKFEQKLKQKYSNQPPRMSGSPLVKKKRGRPPKNPIAVAAAKLMAKKMSSQLSKASTDSTPSSPGGKKRKVIGGKSDQNGNIDKDLLKVDSECSDGTTTDGTNAKPASDNRAFWKPPEDTRPLLDQVFITDVTADDLTITIRESTTDTGFFKKRGVED</sequence>
<feature type="compositionally biased region" description="Acidic residues" evidence="3">
    <location>
        <begin position="85"/>
        <end position="105"/>
    </location>
</feature>
<feature type="compositionally biased region" description="Basic residues" evidence="3">
    <location>
        <begin position="68"/>
        <end position="78"/>
    </location>
</feature>
<dbReference type="GO" id="GO:0000785">
    <property type="term" value="C:chromatin"/>
    <property type="evidence" value="ECO:0007669"/>
    <property type="project" value="TreeGrafter"/>
</dbReference>
<proteinExistence type="predicted"/>
<feature type="domain" description="Chromo" evidence="4">
    <location>
        <begin position="11"/>
        <end position="69"/>
    </location>
</feature>
<dbReference type="FunCoup" id="R7TU40">
    <property type="interactions" value="404"/>
</dbReference>
<keyword evidence="7" id="KW-1185">Reference proteome</keyword>
<dbReference type="InterPro" id="IPR052458">
    <property type="entry name" value="PcG_PRC1-like_component"/>
</dbReference>
<feature type="compositionally biased region" description="Basic and acidic residues" evidence="3">
    <location>
        <begin position="277"/>
        <end position="286"/>
    </location>
</feature>
<dbReference type="STRING" id="283909.R7TU40"/>
<dbReference type="OrthoDB" id="1918685at2759"/>
<dbReference type="SMART" id="SM00298">
    <property type="entry name" value="CHROMO"/>
    <property type="match status" value="1"/>
</dbReference>
<dbReference type="PANTHER" id="PTHR46389">
    <property type="entry name" value="POLYCOMB GROUP PROTEIN PC"/>
    <property type="match status" value="1"/>
</dbReference>
<dbReference type="InterPro" id="IPR016197">
    <property type="entry name" value="Chromo-like_dom_sf"/>
</dbReference>
<dbReference type="EnsemblMetazoa" id="CapteT221925">
    <property type="protein sequence ID" value="CapteP221925"/>
    <property type="gene ID" value="CapteG221925"/>
</dbReference>
<dbReference type="OMA" id="ECIQKRR"/>
<dbReference type="Pfam" id="PF17218">
    <property type="entry name" value="CBX7_C"/>
    <property type="match status" value="1"/>
</dbReference>
<dbReference type="EMBL" id="KB308560">
    <property type="protein sequence ID" value="ELT97418.1"/>
    <property type="molecule type" value="Genomic_DNA"/>
</dbReference>
<accession>R7TU40</accession>
<dbReference type="GO" id="GO:0035102">
    <property type="term" value="C:PRC1 complex"/>
    <property type="evidence" value="ECO:0007669"/>
    <property type="project" value="TreeGrafter"/>
</dbReference>
<evidence type="ECO:0000256" key="1">
    <source>
        <dbReference type="ARBA" id="ARBA00004123"/>
    </source>
</evidence>
<reference evidence="6" key="3">
    <citation type="submission" date="2015-06" db="UniProtKB">
        <authorList>
            <consortium name="EnsemblMetazoa"/>
        </authorList>
    </citation>
    <scope>IDENTIFICATION</scope>
</reference>
<evidence type="ECO:0000256" key="3">
    <source>
        <dbReference type="SAM" id="MobiDB-lite"/>
    </source>
</evidence>
<evidence type="ECO:0000313" key="5">
    <source>
        <dbReference type="EMBL" id="ELT97418.1"/>
    </source>
</evidence>
<dbReference type="AlphaFoldDB" id="R7TU40"/>
<dbReference type="InterPro" id="IPR023780">
    <property type="entry name" value="Chromo_domain"/>
</dbReference>
<dbReference type="Proteomes" id="UP000014760">
    <property type="component" value="Unassembled WGS sequence"/>
</dbReference>
<organism evidence="5">
    <name type="scientific">Capitella teleta</name>
    <name type="common">Polychaete worm</name>
    <dbReference type="NCBI Taxonomy" id="283909"/>
    <lineage>
        <taxon>Eukaryota</taxon>
        <taxon>Metazoa</taxon>
        <taxon>Spiralia</taxon>
        <taxon>Lophotrochozoa</taxon>
        <taxon>Annelida</taxon>
        <taxon>Polychaeta</taxon>
        <taxon>Sedentaria</taxon>
        <taxon>Scolecida</taxon>
        <taxon>Capitellidae</taxon>
        <taxon>Capitella</taxon>
    </lineage>
</organism>
<dbReference type="EMBL" id="AMQN01010891">
    <property type="status" value="NOT_ANNOTATED_CDS"/>
    <property type="molecule type" value="Genomic_DNA"/>
</dbReference>
<dbReference type="GO" id="GO:0000122">
    <property type="term" value="P:negative regulation of transcription by RNA polymerase II"/>
    <property type="evidence" value="ECO:0007669"/>
    <property type="project" value="TreeGrafter"/>
</dbReference>
<protein>
    <recommendedName>
        <fullName evidence="4">Chromo domain-containing protein</fullName>
    </recommendedName>
</protein>
<evidence type="ECO:0000259" key="4">
    <source>
        <dbReference type="PROSITE" id="PS50013"/>
    </source>
</evidence>
<feature type="compositionally biased region" description="Low complexity" evidence="3">
    <location>
        <begin position="232"/>
        <end position="243"/>
    </location>
</feature>
<feature type="region of interest" description="Disordered" evidence="3">
    <location>
        <begin position="59"/>
        <end position="315"/>
    </location>
</feature>
<evidence type="ECO:0000313" key="7">
    <source>
        <dbReference type="Proteomes" id="UP000014760"/>
    </source>
</evidence>
<evidence type="ECO:0000313" key="6">
    <source>
        <dbReference type="EnsemblMetazoa" id="CapteP221925"/>
    </source>
</evidence>
<evidence type="ECO:0000256" key="2">
    <source>
        <dbReference type="ARBA" id="ARBA00023242"/>
    </source>
</evidence>
<dbReference type="GO" id="GO:0003682">
    <property type="term" value="F:chromatin binding"/>
    <property type="evidence" value="ECO:0007669"/>
    <property type="project" value="TreeGrafter"/>
</dbReference>
<reference evidence="5 7" key="2">
    <citation type="journal article" date="2013" name="Nature">
        <title>Insights into bilaterian evolution from three spiralian genomes.</title>
        <authorList>
            <person name="Simakov O."/>
            <person name="Marletaz F."/>
            <person name="Cho S.J."/>
            <person name="Edsinger-Gonzales E."/>
            <person name="Havlak P."/>
            <person name="Hellsten U."/>
            <person name="Kuo D.H."/>
            <person name="Larsson T."/>
            <person name="Lv J."/>
            <person name="Arendt D."/>
            <person name="Savage R."/>
            <person name="Osoegawa K."/>
            <person name="de Jong P."/>
            <person name="Grimwood J."/>
            <person name="Chapman J.A."/>
            <person name="Shapiro H."/>
            <person name="Aerts A."/>
            <person name="Otillar R.P."/>
            <person name="Terry A.Y."/>
            <person name="Boore J.L."/>
            <person name="Grigoriev I.V."/>
            <person name="Lindberg D.R."/>
            <person name="Seaver E.C."/>
            <person name="Weisblat D.A."/>
            <person name="Putnam N.H."/>
            <person name="Rokhsar D.S."/>
        </authorList>
    </citation>
    <scope>NUCLEOTIDE SEQUENCE</scope>
    <source>
        <strain evidence="5 7">I ESC-2004</strain>
    </source>
</reference>
<dbReference type="PROSITE" id="PS50013">
    <property type="entry name" value="CHROMO_2"/>
    <property type="match status" value="1"/>
</dbReference>
<feature type="compositionally biased region" description="Polar residues" evidence="3">
    <location>
        <begin position="244"/>
        <end position="258"/>
    </location>
</feature>
<dbReference type="InterPro" id="IPR000953">
    <property type="entry name" value="Chromo/chromo_shadow_dom"/>
</dbReference>
<reference evidence="7" key="1">
    <citation type="submission" date="2012-12" db="EMBL/GenBank/DDBJ databases">
        <authorList>
            <person name="Hellsten U."/>
            <person name="Grimwood J."/>
            <person name="Chapman J.A."/>
            <person name="Shapiro H."/>
            <person name="Aerts A."/>
            <person name="Otillar R.P."/>
            <person name="Terry A.Y."/>
            <person name="Boore J.L."/>
            <person name="Simakov O."/>
            <person name="Marletaz F."/>
            <person name="Cho S.-J."/>
            <person name="Edsinger-Gonzales E."/>
            <person name="Havlak P."/>
            <person name="Kuo D.-H."/>
            <person name="Larsson T."/>
            <person name="Lv J."/>
            <person name="Arendt D."/>
            <person name="Savage R."/>
            <person name="Osoegawa K."/>
            <person name="de Jong P."/>
            <person name="Lindberg D.R."/>
            <person name="Seaver E.C."/>
            <person name="Weisblat D.A."/>
            <person name="Putnam N.H."/>
            <person name="Grigoriev I.V."/>
            <person name="Rokhsar D.S."/>
        </authorList>
    </citation>
    <scope>NUCLEOTIDE SEQUENCE</scope>
    <source>
        <strain evidence="7">I ESC-2004</strain>
    </source>
</reference>
<dbReference type="InterPro" id="IPR023779">
    <property type="entry name" value="Chromodomain_CS"/>
</dbReference>
<dbReference type="CDD" id="cd18627">
    <property type="entry name" value="CD_polycomb_like"/>
    <property type="match status" value="1"/>
</dbReference>
<dbReference type="PANTHER" id="PTHR46389:SF3">
    <property type="entry name" value="POLYCOMB GROUP PROTEIN PC"/>
    <property type="match status" value="1"/>
</dbReference>
<name>R7TU40_CAPTE</name>
<keyword evidence="2" id="KW-0539">Nucleus</keyword>
<dbReference type="Pfam" id="PF00385">
    <property type="entry name" value="Chromo"/>
    <property type="match status" value="1"/>
</dbReference>
<feature type="compositionally biased region" description="Basic residues" evidence="3">
    <location>
        <begin position="185"/>
        <end position="195"/>
    </location>
</feature>
<dbReference type="PROSITE" id="PS00598">
    <property type="entry name" value="CHROMO_1"/>
    <property type="match status" value="1"/>
</dbReference>
<feature type="compositionally biased region" description="Basic and acidic residues" evidence="3">
    <location>
        <begin position="112"/>
        <end position="131"/>
    </location>
</feature>
<dbReference type="SUPFAM" id="SSF54160">
    <property type="entry name" value="Chromo domain-like"/>
    <property type="match status" value="1"/>
</dbReference>